<protein>
    <submittedName>
        <fullName evidence="3">DNA polymerase III, epsilon subunit</fullName>
    </submittedName>
</protein>
<dbReference type="Proteomes" id="UP000054010">
    <property type="component" value="Unassembled WGS sequence"/>
</dbReference>
<keyword evidence="1" id="KW-0378">Hydrolase</keyword>
<keyword evidence="4" id="KW-1185">Reference proteome</keyword>
<dbReference type="Gene3D" id="3.30.420.10">
    <property type="entry name" value="Ribonuclease H-like superfamily/Ribonuclease H"/>
    <property type="match status" value="1"/>
</dbReference>
<dbReference type="NCBIfam" id="TIGR00573">
    <property type="entry name" value="dnaq"/>
    <property type="match status" value="1"/>
</dbReference>
<dbReference type="CDD" id="cd06127">
    <property type="entry name" value="DEDDh"/>
    <property type="match status" value="1"/>
</dbReference>
<dbReference type="InterPro" id="IPR012337">
    <property type="entry name" value="RNaseH-like_sf"/>
</dbReference>
<dbReference type="STRING" id="765420.OSCT_1679"/>
<dbReference type="OrthoDB" id="9803913at2"/>
<evidence type="ECO:0000313" key="4">
    <source>
        <dbReference type="Proteomes" id="UP000054010"/>
    </source>
</evidence>
<evidence type="ECO:0000256" key="1">
    <source>
        <dbReference type="ARBA" id="ARBA00022839"/>
    </source>
</evidence>
<sequence>MPIAISGVLDDLPLVFFDLETTGLDLRAGHRVCELALLRVRGAAVEDYLGSALRPDRLLDPEAAAVNGFQDAELRGAPRFASVAGRVQRMAHGAVLIAHNLPFDMAFLNAELARIGQPPLASVTLDTLVLARRLLRRPSYSLAALAEHFGLPRPTHRALADVLALRGVFAQLQLAMAELGVTTLQDVLRLERGLAPGVAEPNAPAIIAQALAEGRALTIRYRSRSSPESLSRTVRPIYLTNESYGVCLRAYCELRQNIRTFVLDKIEAAEIC</sequence>
<dbReference type="Pfam" id="PF00929">
    <property type="entry name" value="RNase_T"/>
    <property type="match status" value="1"/>
</dbReference>
<dbReference type="Pfam" id="PF13280">
    <property type="entry name" value="WYL"/>
    <property type="match status" value="1"/>
</dbReference>
<dbReference type="PANTHER" id="PTHR30231:SF41">
    <property type="entry name" value="DNA POLYMERASE III SUBUNIT EPSILON"/>
    <property type="match status" value="1"/>
</dbReference>
<keyword evidence="1" id="KW-0269">Exonuclease</keyword>
<gene>
    <name evidence="3" type="ORF">OSCT_1679</name>
</gene>
<dbReference type="GO" id="GO:0008408">
    <property type="term" value="F:3'-5' exonuclease activity"/>
    <property type="evidence" value="ECO:0007669"/>
    <property type="project" value="TreeGrafter"/>
</dbReference>
<dbReference type="PROSITE" id="PS52050">
    <property type="entry name" value="WYL"/>
    <property type="match status" value="1"/>
</dbReference>
<dbReference type="InterPro" id="IPR006054">
    <property type="entry name" value="DnaQ"/>
</dbReference>
<comment type="caution">
    <text evidence="3">The sequence shown here is derived from an EMBL/GenBank/DDBJ whole genome shotgun (WGS) entry which is preliminary data.</text>
</comment>
<dbReference type="InterPro" id="IPR013520">
    <property type="entry name" value="Ribonucl_H"/>
</dbReference>
<accession>E1IEC8</accession>
<dbReference type="HOGENOM" id="CLU_085985_0_0_0"/>
<feature type="domain" description="Exonuclease" evidence="2">
    <location>
        <begin position="13"/>
        <end position="178"/>
    </location>
</feature>
<dbReference type="AlphaFoldDB" id="E1IEC8"/>
<dbReference type="InterPro" id="IPR036397">
    <property type="entry name" value="RNaseH_sf"/>
</dbReference>
<dbReference type="GO" id="GO:0003887">
    <property type="term" value="F:DNA-directed DNA polymerase activity"/>
    <property type="evidence" value="ECO:0007669"/>
    <property type="project" value="InterPro"/>
</dbReference>
<proteinExistence type="predicted"/>
<dbReference type="GO" id="GO:0003677">
    <property type="term" value="F:DNA binding"/>
    <property type="evidence" value="ECO:0007669"/>
    <property type="project" value="InterPro"/>
</dbReference>
<dbReference type="InterPro" id="IPR026881">
    <property type="entry name" value="WYL_dom"/>
</dbReference>
<dbReference type="eggNOG" id="COG0847">
    <property type="taxonomic scope" value="Bacteria"/>
</dbReference>
<name>E1IEC8_9CHLR</name>
<dbReference type="GO" id="GO:0005829">
    <property type="term" value="C:cytosol"/>
    <property type="evidence" value="ECO:0007669"/>
    <property type="project" value="TreeGrafter"/>
</dbReference>
<dbReference type="EMBL" id="ADVR01000052">
    <property type="protein sequence ID" value="EFO80454.1"/>
    <property type="molecule type" value="Genomic_DNA"/>
</dbReference>
<dbReference type="SUPFAM" id="SSF53098">
    <property type="entry name" value="Ribonuclease H-like"/>
    <property type="match status" value="1"/>
</dbReference>
<dbReference type="SMART" id="SM00479">
    <property type="entry name" value="EXOIII"/>
    <property type="match status" value="1"/>
</dbReference>
<keyword evidence="1" id="KW-0540">Nuclease</keyword>
<dbReference type="GO" id="GO:0045004">
    <property type="term" value="P:DNA replication proofreading"/>
    <property type="evidence" value="ECO:0007669"/>
    <property type="project" value="TreeGrafter"/>
</dbReference>
<evidence type="ECO:0000313" key="3">
    <source>
        <dbReference type="EMBL" id="EFO80454.1"/>
    </source>
</evidence>
<dbReference type="FunFam" id="3.30.420.10:FF:000045">
    <property type="entry name" value="3'-5' exonuclease DinG"/>
    <property type="match status" value="1"/>
</dbReference>
<organism evidence="3 4">
    <name type="scientific">Oscillochloris trichoides DG-6</name>
    <dbReference type="NCBI Taxonomy" id="765420"/>
    <lineage>
        <taxon>Bacteria</taxon>
        <taxon>Bacillati</taxon>
        <taxon>Chloroflexota</taxon>
        <taxon>Chloroflexia</taxon>
        <taxon>Chloroflexales</taxon>
        <taxon>Chloroflexineae</taxon>
        <taxon>Oscillochloridaceae</taxon>
        <taxon>Oscillochloris</taxon>
    </lineage>
</organism>
<reference evidence="3 4" key="1">
    <citation type="journal article" date="2011" name="J. Bacteriol.">
        <title>Draft genome sequence of the anoxygenic filamentous phototrophic bacterium Oscillochloris trichoides subsp. DG-6.</title>
        <authorList>
            <person name="Kuznetsov B.B."/>
            <person name="Ivanovsky R.N."/>
            <person name="Keppen O.I."/>
            <person name="Sukhacheva M.V."/>
            <person name="Bumazhkin B.K."/>
            <person name="Patutina E.O."/>
            <person name="Beletsky A.V."/>
            <person name="Mardanov A.V."/>
            <person name="Baslerov R.V."/>
            <person name="Panteleeva A.N."/>
            <person name="Kolganova T.V."/>
            <person name="Ravin N.V."/>
            <person name="Skryabin K.G."/>
        </authorList>
    </citation>
    <scope>NUCLEOTIDE SEQUENCE [LARGE SCALE GENOMIC DNA]</scope>
    <source>
        <strain evidence="3 4">DG-6</strain>
    </source>
</reference>
<dbReference type="PANTHER" id="PTHR30231">
    <property type="entry name" value="DNA POLYMERASE III SUBUNIT EPSILON"/>
    <property type="match status" value="1"/>
</dbReference>
<evidence type="ECO:0000259" key="2">
    <source>
        <dbReference type="SMART" id="SM00479"/>
    </source>
</evidence>